<gene>
    <name evidence="2" type="ordered locus">Tery_1182</name>
</gene>
<evidence type="ECO:0000256" key="1">
    <source>
        <dbReference type="SAM" id="MobiDB-lite"/>
    </source>
</evidence>
<evidence type="ECO:0000313" key="2">
    <source>
        <dbReference type="EMBL" id="ABG50540.1"/>
    </source>
</evidence>
<dbReference type="HOGENOM" id="CLU_2182811_0_0_3"/>
<protein>
    <submittedName>
        <fullName evidence="2">Uncharacterized protein</fullName>
    </submittedName>
</protein>
<name>Q116N4_TRIEI</name>
<organism evidence="2">
    <name type="scientific">Trichodesmium erythraeum (strain IMS101)</name>
    <dbReference type="NCBI Taxonomy" id="203124"/>
    <lineage>
        <taxon>Bacteria</taxon>
        <taxon>Bacillati</taxon>
        <taxon>Cyanobacteriota</taxon>
        <taxon>Cyanophyceae</taxon>
        <taxon>Oscillatoriophycideae</taxon>
        <taxon>Oscillatoriales</taxon>
        <taxon>Microcoleaceae</taxon>
        <taxon>Trichodesmium</taxon>
    </lineage>
</organism>
<sequence>MPNCPVCNTEYQQQQVNFCLKCGWYLRLYSNSGDEVLEGSGFSSSDALQKVEKWAIQKLHVLKKQESQLKQLRAKYEELQAELQQSQQERSRLKSELDDYTEKYNQLQT</sequence>
<dbReference type="STRING" id="203124.Tery_1182"/>
<proteinExistence type="predicted"/>
<feature type="compositionally biased region" description="Basic and acidic residues" evidence="1">
    <location>
        <begin position="89"/>
        <end position="102"/>
    </location>
</feature>
<reference evidence="2" key="1">
    <citation type="submission" date="2006-06" db="EMBL/GenBank/DDBJ databases">
        <title>Complete sequence of Trichodesmium erythraeum IMS101.</title>
        <authorList>
            <consortium name="US DOE Joint Genome Institute"/>
            <person name="Copeland A."/>
            <person name="Lucas S."/>
            <person name="Lapidus A."/>
            <person name="Barry K."/>
            <person name="Detter J.C."/>
            <person name="Glavina del Rio T."/>
            <person name="Hammon N."/>
            <person name="Israni S."/>
            <person name="Dalin E."/>
            <person name="Tice H."/>
            <person name="Pitluck S."/>
            <person name="Kiss H."/>
            <person name="Munk A.C."/>
            <person name="Brettin T."/>
            <person name="Bruce D."/>
            <person name="Han C."/>
            <person name="Tapia R."/>
            <person name="Gilna P."/>
            <person name="Schmutz J."/>
            <person name="Larimer F."/>
            <person name="Land M."/>
            <person name="Hauser L."/>
            <person name="Kyrpides N."/>
            <person name="Kim E."/>
            <person name="Richardson P."/>
        </authorList>
    </citation>
    <scope>NUCLEOTIDE SEQUENCE [LARGE SCALE GENOMIC DNA]</scope>
    <source>
        <strain evidence="2">IMS101</strain>
    </source>
</reference>
<accession>Q116N4</accession>
<dbReference type="EMBL" id="CP000393">
    <property type="protein sequence ID" value="ABG50540.1"/>
    <property type="molecule type" value="Genomic_DNA"/>
</dbReference>
<dbReference type="KEGG" id="ter:Tery_1182"/>
<feature type="region of interest" description="Disordered" evidence="1">
    <location>
        <begin position="88"/>
        <end position="109"/>
    </location>
</feature>
<dbReference type="AlphaFoldDB" id="Q116N4"/>
<dbReference type="RefSeq" id="WP_011610926.1">
    <property type="nucleotide sequence ID" value="NC_008312.1"/>
</dbReference>